<dbReference type="CDD" id="cd02953">
    <property type="entry name" value="DsbDgamma"/>
    <property type="match status" value="1"/>
</dbReference>
<keyword evidence="9" id="KW-0732">Signal</keyword>
<organism evidence="11 12">
    <name type="scientific">Alloacidobacterium dinghuense</name>
    <dbReference type="NCBI Taxonomy" id="2763107"/>
    <lineage>
        <taxon>Bacteria</taxon>
        <taxon>Pseudomonadati</taxon>
        <taxon>Acidobacteriota</taxon>
        <taxon>Terriglobia</taxon>
        <taxon>Terriglobales</taxon>
        <taxon>Acidobacteriaceae</taxon>
        <taxon>Alloacidobacterium</taxon>
    </lineage>
</organism>
<dbReference type="KEGG" id="adin:H7849_01630"/>
<keyword evidence="12" id="KW-1185">Reference proteome</keyword>
<keyword evidence="7" id="KW-0676">Redox-active center</keyword>
<evidence type="ECO:0000259" key="10">
    <source>
        <dbReference type="PROSITE" id="PS51352"/>
    </source>
</evidence>
<evidence type="ECO:0000256" key="5">
    <source>
        <dbReference type="ARBA" id="ARBA00022989"/>
    </source>
</evidence>
<dbReference type="GO" id="GO:0005886">
    <property type="term" value="C:plasma membrane"/>
    <property type="evidence" value="ECO:0007669"/>
    <property type="project" value="UniProtKB-SubCell"/>
</dbReference>
<dbReference type="AlphaFoldDB" id="A0A7G8BJL7"/>
<evidence type="ECO:0000256" key="3">
    <source>
        <dbReference type="ARBA" id="ARBA00022692"/>
    </source>
</evidence>
<name>A0A7G8BJL7_9BACT</name>
<dbReference type="InterPro" id="IPR017937">
    <property type="entry name" value="Thioredoxin_CS"/>
</dbReference>
<dbReference type="PANTHER" id="PTHR32234:SF3">
    <property type="entry name" value="SUPPRESSION OF COPPER SENSITIVITY PROTEIN"/>
    <property type="match status" value="1"/>
</dbReference>
<dbReference type="Gene3D" id="3.40.30.10">
    <property type="entry name" value="Glutaredoxin"/>
    <property type="match status" value="1"/>
</dbReference>
<evidence type="ECO:0000256" key="9">
    <source>
        <dbReference type="SAM" id="SignalP"/>
    </source>
</evidence>
<feature type="domain" description="Thioredoxin" evidence="10">
    <location>
        <begin position="556"/>
        <end position="707"/>
    </location>
</feature>
<evidence type="ECO:0000256" key="7">
    <source>
        <dbReference type="ARBA" id="ARBA00023284"/>
    </source>
</evidence>
<accession>A0A7G8BJL7</accession>
<sequence length="707" mass="75919">MQSFHHRLLLLLSVLIALAPFCQAQLRESGTGAPGPVKAQHLTAELISDAGTIAPGGRSRVALALTLEPGWHVYWVYAGDSGEPPQVQWSVPSGFSIGPMQYPAPSRLPLGPLMDYGYEGTAVFPFNVSTSPQAPLGNADLKAHVRWLVCREVCVPGKAYLGLNLNVIPQASSETNKLIDAAVGAEPVKVPTAVKIGVTATRDTLMLNVVTGKKEISAEYYPLDDDSIRNAADQKIEPIADGIRLVTERADISDMLPKELKGVLKLSDGRSYMLDVPVGSATAHSGAGDERGLLLAVVLAFAGGIILNLMPCVFPVLFLKALALVGRAGESRTRQRAHGMAYTAGILCSFWLIVGALLTLRALGKQAGWGFQLQSPGFVVAMTCLLFFMALSLAGMFDLGLTWTSAGDDLARKGGYFGSFFTGVLATVVATPCTAPLMGAAIGFALSQNALVTFAVFTSLAFGLALPYFALTFVPGWASKLPRPGRWMETLKQFTSVPLFLTVVWLIWIYGRLSGSTTGDSTDHVARLLVGLLILAIGGWILGRWPARRWGYIAVAVTAAAALAFPLVTAQPDRLRWSPFSNAALEEAQSQGKPVFVDFTAAWCLSCQVNEKAVLQDRVVEQELLRRHYVLLRADWTRYDPEITSELSRVGRSGVPTYVIISGPWERATHVLPELLTRGVVLDAIRQAGIQQNSQMPAPLPGGKTGS</sequence>
<feature type="transmembrane region" description="Helical" evidence="8">
    <location>
        <begin position="378"/>
        <end position="399"/>
    </location>
</feature>
<dbReference type="InterPro" id="IPR003834">
    <property type="entry name" value="Cyt_c_assmbl_TM_dom"/>
</dbReference>
<dbReference type="Proteomes" id="UP000515312">
    <property type="component" value="Chromosome"/>
</dbReference>
<dbReference type="Pfam" id="PF11412">
    <property type="entry name" value="DsbD_N"/>
    <property type="match status" value="1"/>
</dbReference>
<dbReference type="InterPro" id="IPR035671">
    <property type="entry name" value="DsbD_gamma"/>
</dbReference>
<evidence type="ECO:0000313" key="12">
    <source>
        <dbReference type="Proteomes" id="UP000515312"/>
    </source>
</evidence>
<feature type="signal peptide" evidence="9">
    <location>
        <begin position="1"/>
        <end position="24"/>
    </location>
</feature>
<feature type="transmembrane region" description="Helical" evidence="8">
    <location>
        <begin position="340"/>
        <end position="358"/>
    </location>
</feature>
<keyword evidence="5 8" id="KW-1133">Transmembrane helix</keyword>
<feature type="chain" id="PRO_5028804114" evidence="9">
    <location>
        <begin position="25"/>
        <end position="707"/>
    </location>
</feature>
<feature type="transmembrane region" description="Helical" evidence="8">
    <location>
        <begin position="525"/>
        <end position="543"/>
    </location>
</feature>
<dbReference type="GO" id="GO:0015035">
    <property type="term" value="F:protein-disulfide reductase activity"/>
    <property type="evidence" value="ECO:0007669"/>
    <property type="project" value="TreeGrafter"/>
</dbReference>
<keyword evidence="4" id="KW-0201">Cytochrome c-type biogenesis</keyword>
<dbReference type="GO" id="GO:0017004">
    <property type="term" value="P:cytochrome complex assembly"/>
    <property type="evidence" value="ECO:0007669"/>
    <property type="project" value="UniProtKB-KW"/>
</dbReference>
<evidence type="ECO:0000256" key="8">
    <source>
        <dbReference type="SAM" id="Phobius"/>
    </source>
</evidence>
<comment type="subcellular location">
    <subcellularLocation>
        <location evidence="1">Cell membrane</location>
        <topology evidence="1">Multi-pass membrane protein</topology>
    </subcellularLocation>
</comment>
<dbReference type="Pfam" id="PF13899">
    <property type="entry name" value="Thioredoxin_7"/>
    <property type="match status" value="1"/>
</dbReference>
<keyword evidence="3 8" id="KW-0812">Transmembrane</keyword>
<evidence type="ECO:0000256" key="6">
    <source>
        <dbReference type="ARBA" id="ARBA00023136"/>
    </source>
</evidence>
<dbReference type="Pfam" id="PF02683">
    <property type="entry name" value="DsbD_TM"/>
    <property type="match status" value="1"/>
</dbReference>
<dbReference type="InterPro" id="IPR028250">
    <property type="entry name" value="DsbDN"/>
</dbReference>
<reference evidence="11 12" key="1">
    <citation type="submission" date="2020-08" db="EMBL/GenBank/DDBJ databases">
        <title>Edaphobacter telluris sp. nov. and Acidobacterium dinghuensis sp. nov., two acidobacteria isolated from forest soil.</title>
        <authorList>
            <person name="Fu J."/>
            <person name="Qiu L."/>
        </authorList>
    </citation>
    <scope>NUCLEOTIDE SEQUENCE [LARGE SCALE GENOMIC DNA]</scope>
    <source>
        <strain evidence="11">4Y35</strain>
    </source>
</reference>
<keyword evidence="2" id="KW-1003">Cell membrane</keyword>
<dbReference type="InterPro" id="IPR013766">
    <property type="entry name" value="Thioredoxin_domain"/>
</dbReference>
<feature type="transmembrane region" description="Helical" evidence="8">
    <location>
        <begin position="494"/>
        <end position="513"/>
    </location>
</feature>
<dbReference type="GO" id="GO:0045454">
    <property type="term" value="P:cell redox homeostasis"/>
    <property type="evidence" value="ECO:0007669"/>
    <property type="project" value="TreeGrafter"/>
</dbReference>
<dbReference type="PROSITE" id="PS51352">
    <property type="entry name" value="THIOREDOXIN_2"/>
    <property type="match status" value="1"/>
</dbReference>
<dbReference type="EMBL" id="CP060394">
    <property type="protein sequence ID" value="QNI32737.1"/>
    <property type="molecule type" value="Genomic_DNA"/>
</dbReference>
<evidence type="ECO:0000256" key="4">
    <source>
        <dbReference type="ARBA" id="ARBA00022748"/>
    </source>
</evidence>
<evidence type="ECO:0000313" key="11">
    <source>
        <dbReference type="EMBL" id="QNI32737.1"/>
    </source>
</evidence>
<feature type="transmembrane region" description="Helical" evidence="8">
    <location>
        <begin position="293"/>
        <end position="319"/>
    </location>
</feature>
<proteinExistence type="predicted"/>
<dbReference type="InterPro" id="IPR036249">
    <property type="entry name" value="Thioredoxin-like_sf"/>
</dbReference>
<evidence type="ECO:0000256" key="2">
    <source>
        <dbReference type="ARBA" id="ARBA00022475"/>
    </source>
</evidence>
<protein>
    <submittedName>
        <fullName evidence="11">Thioredoxin family protein</fullName>
    </submittedName>
</protein>
<keyword evidence="6 8" id="KW-0472">Membrane</keyword>
<gene>
    <name evidence="11" type="ORF">H7849_01630</name>
</gene>
<dbReference type="PROSITE" id="PS00194">
    <property type="entry name" value="THIOREDOXIN_1"/>
    <property type="match status" value="1"/>
</dbReference>
<feature type="transmembrane region" description="Helical" evidence="8">
    <location>
        <begin position="420"/>
        <end position="446"/>
    </location>
</feature>
<dbReference type="PANTHER" id="PTHR32234">
    <property type="entry name" value="THIOL:DISULFIDE INTERCHANGE PROTEIN DSBD"/>
    <property type="match status" value="1"/>
</dbReference>
<dbReference type="SUPFAM" id="SSF52833">
    <property type="entry name" value="Thioredoxin-like"/>
    <property type="match status" value="1"/>
</dbReference>
<evidence type="ECO:0000256" key="1">
    <source>
        <dbReference type="ARBA" id="ARBA00004651"/>
    </source>
</evidence>
<feature type="transmembrane region" description="Helical" evidence="8">
    <location>
        <begin position="452"/>
        <end position="474"/>
    </location>
</feature>
<feature type="transmembrane region" description="Helical" evidence="8">
    <location>
        <begin position="550"/>
        <end position="568"/>
    </location>
</feature>